<keyword evidence="3 6" id="KW-0238">DNA-binding</keyword>
<dbReference type="Pfam" id="PF00126">
    <property type="entry name" value="HTH_1"/>
    <property type="match status" value="1"/>
</dbReference>
<keyword evidence="4" id="KW-0804">Transcription</keyword>
<dbReference type="InterPro" id="IPR036388">
    <property type="entry name" value="WH-like_DNA-bd_sf"/>
</dbReference>
<comment type="caution">
    <text evidence="6">The sequence shown here is derived from an EMBL/GenBank/DDBJ whole genome shotgun (WGS) entry which is preliminary data.</text>
</comment>
<evidence type="ECO:0000259" key="5">
    <source>
        <dbReference type="PROSITE" id="PS50931"/>
    </source>
</evidence>
<name>A0A7W7CAC2_9PSEU</name>
<dbReference type="SUPFAM" id="SSF53850">
    <property type="entry name" value="Periplasmic binding protein-like II"/>
    <property type="match status" value="1"/>
</dbReference>
<dbReference type="RefSeq" id="WP_185003427.1">
    <property type="nucleotide sequence ID" value="NZ_BAAAUI010000049.1"/>
</dbReference>
<dbReference type="Gene3D" id="3.40.190.10">
    <property type="entry name" value="Periplasmic binding protein-like II"/>
    <property type="match status" value="2"/>
</dbReference>
<evidence type="ECO:0000313" key="7">
    <source>
        <dbReference type="Proteomes" id="UP000533598"/>
    </source>
</evidence>
<dbReference type="PROSITE" id="PS50931">
    <property type="entry name" value="HTH_LYSR"/>
    <property type="match status" value="1"/>
</dbReference>
<dbReference type="CDD" id="cd08414">
    <property type="entry name" value="PBP2_LTTR_aromatics_like"/>
    <property type="match status" value="1"/>
</dbReference>
<evidence type="ECO:0000313" key="6">
    <source>
        <dbReference type="EMBL" id="MBB4677485.1"/>
    </source>
</evidence>
<dbReference type="GO" id="GO:0032993">
    <property type="term" value="C:protein-DNA complex"/>
    <property type="evidence" value="ECO:0007669"/>
    <property type="project" value="TreeGrafter"/>
</dbReference>
<dbReference type="SUPFAM" id="SSF46785">
    <property type="entry name" value="Winged helix' DNA-binding domain"/>
    <property type="match status" value="1"/>
</dbReference>
<dbReference type="GO" id="GO:0003677">
    <property type="term" value="F:DNA binding"/>
    <property type="evidence" value="ECO:0007669"/>
    <property type="project" value="UniProtKB-KW"/>
</dbReference>
<evidence type="ECO:0000256" key="3">
    <source>
        <dbReference type="ARBA" id="ARBA00023125"/>
    </source>
</evidence>
<keyword evidence="7" id="KW-1185">Reference proteome</keyword>
<dbReference type="AlphaFoldDB" id="A0A7W7CAC2"/>
<dbReference type="Gene3D" id="1.10.10.10">
    <property type="entry name" value="Winged helix-like DNA-binding domain superfamily/Winged helix DNA-binding domain"/>
    <property type="match status" value="1"/>
</dbReference>
<dbReference type="Proteomes" id="UP000533598">
    <property type="component" value="Unassembled WGS sequence"/>
</dbReference>
<evidence type="ECO:0000256" key="4">
    <source>
        <dbReference type="ARBA" id="ARBA00023163"/>
    </source>
</evidence>
<comment type="similarity">
    <text evidence="1">Belongs to the LysR transcriptional regulatory family.</text>
</comment>
<dbReference type="PANTHER" id="PTHR30346">
    <property type="entry name" value="TRANSCRIPTIONAL DUAL REGULATOR HCAR-RELATED"/>
    <property type="match status" value="1"/>
</dbReference>
<accession>A0A7W7CAC2</accession>
<protein>
    <submittedName>
        <fullName evidence="6">DNA-binding transcriptional LysR family regulator</fullName>
    </submittedName>
</protein>
<dbReference type="GO" id="GO:0003700">
    <property type="term" value="F:DNA-binding transcription factor activity"/>
    <property type="evidence" value="ECO:0007669"/>
    <property type="project" value="InterPro"/>
</dbReference>
<dbReference type="Pfam" id="PF03466">
    <property type="entry name" value="LysR_substrate"/>
    <property type="match status" value="1"/>
</dbReference>
<gene>
    <name evidence="6" type="ORF">HNR67_003603</name>
</gene>
<dbReference type="PRINTS" id="PR00039">
    <property type="entry name" value="HTHLYSR"/>
</dbReference>
<dbReference type="FunFam" id="1.10.10.10:FF:000001">
    <property type="entry name" value="LysR family transcriptional regulator"/>
    <property type="match status" value="1"/>
</dbReference>
<feature type="domain" description="HTH lysR-type" evidence="5">
    <location>
        <begin position="1"/>
        <end position="61"/>
    </location>
</feature>
<keyword evidence="2" id="KW-0805">Transcription regulation</keyword>
<sequence length="299" mass="32822">MEPHLRDLRYFVAVAEELSFTRAASERLFIAQPTLSRQIRQLETQLRTELFDRDRRTVALTPAGAALLPLARELLERWEQARRLVGEAASCCATVLTVGFQTRIGRGLIPAVTARLGAVLPQWRLSFRQVSWTDPAAGLLDGQTDVAISWLPVPEHAGLSWKVVSTEPLWAALPVGHRLSTSDTVSFAELAGEPFVALPVNAGLQRDFWLANEYRDTPARIGVEAATAEESFEAVAAGLGVSLLAAGNVELYQRPDVVCRPVTGLPPAELAVIWRSEDEREAIRVFAESCVRCLCDRAA</sequence>
<dbReference type="PANTHER" id="PTHR30346:SF0">
    <property type="entry name" value="HCA OPERON TRANSCRIPTIONAL ACTIVATOR HCAR"/>
    <property type="match status" value="1"/>
</dbReference>
<dbReference type="InterPro" id="IPR036390">
    <property type="entry name" value="WH_DNA-bd_sf"/>
</dbReference>
<dbReference type="InterPro" id="IPR005119">
    <property type="entry name" value="LysR_subst-bd"/>
</dbReference>
<organism evidence="6 7">
    <name type="scientific">Crossiella cryophila</name>
    <dbReference type="NCBI Taxonomy" id="43355"/>
    <lineage>
        <taxon>Bacteria</taxon>
        <taxon>Bacillati</taxon>
        <taxon>Actinomycetota</taxon>
        <taxon>Actinomycetes</taxon>
        <taxon>Pseudonocardiales</taxon>
        <taxon>Pseudonocardiaceae</taxon>
        <taxon>Crossiella</taxon>
    </lineage>
</organism>
<reference evidence="6 7" key="1">
    <citation type="submission" date="2020-08" db="EMBL/GenBank/DDBJ databases">
        <title>Sequencing the genomes of 1000 actinobacteria strains.</title>
        <authorList>
            <person name="Klenk H.-P."/>
        </authorList>
    </citation>
    <scope>NUCLEOTIDE SEQUENCE [LARGE SCALE GENOMIC DNA]</scope>
    <source>
        <strain evidence="6 7">DSM 44230</strain>
    </source>
</reference>
<evidence type="ECO:0000256" key="2">
    <source>
        <dbReference type="ARBA" id="ARBA00023015"/>
    </source>
</evidence>
<dbReference type="EMBL" id="JACHMH010000001">
    <property type="protein sequence ID" value="MBB4677485.1"/>
    <property type="molecule type" value="Genomic_DNA"/>
</dbReference>
<proteinExistence type="inferred from homology"/>
<evidence type="ECO:0000256" key="1">
    <source>
        <dbReference type="ARBA" id="ARBA00009437"/>
    </source>
</evidence>
<dbReference type="InterPro" id="IPR000847">
    <property type="entry name" value="LysR_HTH_N"/>
</dbReference>